<dbReference type="Pfam" id="PF12697">
    <property type="entry name" value="Abhydrolase_6"/>
    <property type="match status" value="1"/>
</dbReference>
<feature type="domain" description="AB hydrolase-1" evidence="2">
    <location>
        <begin position="5"/>
        <end position="210"/>
    </location>
</feature>
<dbReference type="InterPro" id="IPR029058">
    <property type="entry name" value="AB_hydrolase_fold"/>
</dbReference>
<feature type="active site" description="Charge relay system" evidence="1">
    <location>
        <position position="177"/>
    </location>
</feature>
<evidence type="ECO:0000256" key="1">
    <source>
        <dbReference type="PIRSR" id="PIRSR017388-1"/>
    </source>
</evidence>
<dbReference type="PIRSF" id="PIRSF017388">
    <property type="entry name" value="Esterase_lipase"/>
    <property type="match status" value="1"/>
</dbReference>
<dbReference type="Gene3D" id="3.40.50.1820">
    <property type="entry name" value="alpha/beta hydrolase"/>
    <property type="match status" value="1"/>
</dbReference>
<dbReference type="Proteomes" id="UP000321491">
    <property type="component" value="Unassembled WGS sequence"/>
</dbReference>
<dbReference type="SUPFAM" id="SSF53474">
    <property type="entry name" value="alpha/beta-Hydrolases"/>
    <property type="match status" value="1"/>
</dbReference>
<gene>
    <name evidence="3" type="ORF">CQU01_25500</name>
</gene>
<dbReference type="EMBL" id="BJXW01000037">
    <property type="protein sequence ID" value="GEN32312.1"/>
    <property type="molecule type" value="Genomic_DNA"/>
</dbReference>
<name>A0A511V528_9BACI</name>
<dbReference type="OrthoDB" id="9786110at2"/>
<sequence>MVGCLLIHGYTGGPHELAPLTNYLREHTDWEIIVPILPGHGEPLDLADRSYKEWLLAAEEAYLSLKETCDTVYVIGFSMGGMISVYLAAKYKVDRLVLLATAGKYLSFGKIIVNIGEFIEDGLKGNLQENKYFNHYKDKLEQVPLQANFEFMKLVNETRQFLKDVKAPVFIAHGQEDSLVPYKTAYYLEKELASEKKEVVIFERSDHLICLGNDSEVLIKMVYDFLNKPL</sequence>
<accession>A0A511V528</accession>
<dbReference type="RefSeq" id="WP_146938667.1">
    <property type="nucleotide sequence ID" value="NZ_BJXW01000037.1"/>
</dbReference>
<dbReference type="InterPro" id="IPR000073">
    <property type="entry name" value="AB_hydrolase_1"/>
</dbReference>
<evidence type="ECO:0000259" key="2">
    <source>
        <dbReference type="Pfam" id="PF12697"/>
    </source>
</evidence>
<dbReference type="InterPro" id="IPR050471">
    <property type="entry name" value="AB_hydrolase"/>
</dbReference>
<protein>
    <submittedName>
        <fullName evidence="3">Carboxylesterase</fullName>
    </submittedName>
</protein>
<keyword evidence="4" id="KW-1185">Reference proteome</keyword>
<dbReference type="PANTHER" id="PTHR43433:SF5">
    <property type="entry name" value="AB HYDROLASE-1 DOMAIN-CONTAINING PROTEIN"/>
    <property type="match status" value="1"/>
</dbReference>
<reference evidence="3 4" key="1">
    <citation type="submission" date="2019-07" db="EMBL/GenBank/DDBJ databases">
        <title>Whole genome shotgun sequence of Cerasibacillus quisquiliarum NBRC 102429.</title>
        <authorList>
            <person name="Hosoyama A."/>
            <person name="Uohara A."/>
            <person name="Ohji S."/>
            <person name="Ichikawa N."/>
        </authorList>
    </citation>
    <scope>NUCLEOTIDE SEQUENCE [LARGE SCALE GENOMIC DNA]</scope>
    <source>
        <strain evidence="3 4">NBRC 102429</strain>
    </source>
</reference>
<dbReference type="PANTHER" id="PTHR43433">
    <property type="entry name" value="HYDROLASE, ALPHA/BETA FOLD FAMILY PROTEIN"/>
    <property type="match status" value="1"/>
</dbReference>
<dbReference type="AlphaFoldDB" id="A0A511V528"/>
<organism evidence="3 4">
    <name type="scientific">Cerasibacillus quisquiliarum</name>
    <dbReference type="NCBI Taxonomy" id="227865"/>
    <lineage>
        <taxon>Bacteria</taxon>
        <taxon>Bacillati</taxon>
        <taxon>Bacillota</taxon>
        <taxon>Bacilli</taxon>
        <taxon>Bacillales</taxon>
        <taxon>Bacillaceae</taxon>
        <taxon>Cerasibacillus</taxon>
    </lineage>
</organism>
<evidence type="ECO:0000313" key="4">
    <source>
        <dbReference type="Proteomes" id="UP000321491"/>
    </source>
</evidence>
<feature type="active site" description="Nucleophile" evidence="1">
    <location>
        <position position="78"/>
    </location>
</feature>
<dbReference type="InterPro" id="IPR012354">
    <property type="entry name" value="Esterase_lipase"/>
</dbReference>
<proteinExistence type="predicted"/>
<comment type="caution">
    <text evidence="3">The sequence shown here is derived from an EMBL/GenBank/DDBJ whole genome shotgun (WGS) entry which is preliminary data.</text>
</comment>
<feature type="active site" description="Charge relay system" evidence="1">
    <location>
        <position position="207"/>
    </location>
</feature>
<dbReference type="GO" id="GO:0052689">
    <property type="term" value="F:carboxylic ester hydrolase activity"/>
    <property type="evidence" value="ECO:0007669"/>
    <property type="project" value="InterPro"/>
</dbReference>
<evidence type="ECO:0000313" key="3">
    <source>
        <dbReference type="EMBL" id="GEN32312.1"/>
    </source>
</evidence>